<dbReference type="EMBL" id="JBBHLI010000008">
    <property type="protein sequence ID" value="MEK9502011.1"/>
    <property type="molecule type" value="Genomic_DNA"/>
</dbReference>
<organism evidence="6 7">
    <name type="scientific">Gaopeijia maritima</name>
    <dbReference type="NCBI Taxonomy" id="3119007"/>
    <lineage>
        <taxon>Bacteria</taxon>
        <taxon>Pseudomonadati</taxon>
        <taxon>Gemmatimonadota</taxon>
        <taxon>Longimicrobiia</taxon>
        <taxon>Gaopeijiales</taxon>
        <taxon>Gaopeijiaceae</taxon>
        <taxon>Gaopeijia</taxon>
    </lineage>
</organism>
<keyword evidence="7" id="KW-1185">Reference proteome</keyword>
<dbReference type="PANTHER" id="PTHR30168">
    <property type="entry name" value="PUTATIVE MEMBRANE PROTEIN YPFJ"/>
    <property type="match status" value="1"/>
</dbReference>
<dbReference type="PANTHER" id="PTHR30168:SF0">
    <property type="entry name" value="INNER MEMBRANE PROTEIN"/>
    <property type="match status" value="1"/>
</dbReference>
<protein>
    <submittedName>
        <fullName evidence="6">Neutral zinc metallopeptidase</fullName>
    </submittedName>
</protein>
<evidence type="ECO:0000256" key="2">
    <source>
        <dbReference type="ARBA" id="ARBA00022692"/>
    </source>
</evidence>
<comment type="subcellular location">
    <subcellularLocation>
        <location evidence="1">Membrane</location>
        <topology evidence="1">Single-pass membrane protein</topology>
    </subcellularLocation>
</comment>
<keyword evidence="2 5" id="KW-0812">Transmembrane</keyword>
<dbReference type="InterPro" id="IPR007343">
    <property type="entry name" value="Uncharacterised_pept_Zn_put"/>
</dbReference>
<evidence type="ECO:0000313" key="7">
    <source>
        <dbReference type="Proteomes" id="UP001484239"/>
    </source>
</evidence>
<sequence>MRWKSGRRSSNIEDRRGRKAAAGGGLGLVVVALVVLLLGGDPRALLQMMGSGSGATGAPAGPPPAEQAEAADFTSAVLASTEDVWGEIFAGSGQSYREPRLILFSGRTSAGACGMGSAAMGPFYCPPNQEVYLDLTFFDDLAGMGGAGDFAAAYVIGHEVGHHVQNLLGTSDRVRTLQQRSSQADANALSVRLELQADCYAGVWAAHANQRSRMLEPGDVDEGLAAAAAIGDDRLLRRAGREVVPEAFTHGSSAQRQEWLRRGLQTGDPQSCDTFDGGL</sequence>
<keyword evidence="4 5" id="KW-0472">Membrane</keyword>
<dbReference type="Pfam" id="PF04228">
    <property type="entry name" value="Zn_peptidase"/>
    <property type="match status" value="1"/>
</dbReference>
<evidence type="ECO:0000256" key="3">
    <source>
        <dbReference type="ARBA" id="ARBA00022989"/>
    </source>
</evidence>
<name>A0ABU9EBX3_9BACT</name>
<evidence type="ECO:0000256" key="1">
    <source>
        <dbReference type="ARBA" id="ARBA00004167"/>
    </source>
</evidence>
<comment type="caution">
    <text evidence="6">The sequence shown here is derived from an EMBL/GenBank/DDBJ whole genome shotgun (WGS) entry which is preliminary data.</text>
</comment>
<evidence type="ECO:0000256" key="5">
    <source>
        <dbReference type="SAM" id="Phobius"/>
    </source>
</evidence>
<reference evidence="6 7" key="1">
    <citation type="submission" date="2024-02" db="EMBL/GenBank/DDBJ databases">
        <title>A novel Gemmatimonadota bacterium.</title>
        <authorList>
            <person name="Du Z.-J."/>
            <person name="Ye Y.-Q."/>
        </authorList>
    </citation>
    <scope>NUCLEOTIDE SEQUENCE [LARGE SCALE GENOMIC DNA]</scope>
    <source>
        <strain evidence="6 7">DH-20</strain>
    </source>
</reference>
<feature type="transmembrane region" description="Helical" evidence="5">
    <location>
        <begin position="20"/>
        <end position="39"/>
    </location>
</feature>
<dbReference type="RefSeq" id="WP_405280680.1">
    <property type="nucleotide sequence ID" value="NZ_CP144380.1"/>
</dbReference>
<proteinExistence type="predicted"/>
<dbReference type="Proteomes" id="UP001484239">
    <property type="component" value="Unassembled WGS sequence"/>
</dbReference>
<gene>
    <name evidence="6" type="ORF">WI372_13540</name>
</gene>
<accession>A0ABU9EBX3</accession>
<evidence type="ECO:0000256" key="4">
    <source>
        <dbReference type="ARBA" id="ARBA00023136"/>
    </source>
</evidence>
<keyword evidence="3 5" id="KW-1133">Transmembrane helix</keyword>
<evidence type="ECO:0000313" key="6">
    <source>
        <dbReference type="EMBL" id="MEK9502011.1"/>
    </source>
</evidence>